<keyword evidence="5" id="KW-1133">Transmembrane helix</keyword>
<evidence type="ECO:0000256" key="5">
    <source>
        <dbReference type="ARBA" id="ARBA00022989"/>
    </source>
</evidence>
<dbReference type="PANTHER" id="PTHR43731:SF14">
    <property type="entry name" value="PRESENILIN-ASSOCIATED RHOMBOID-LIKE PROTEIN, MITOCHONDRIAL"/>
    <property type="match status" value="1"/>
</dbReference>
<comment type="subcellular location">
    <subcellularLocation>
        <location evidence="1">Membrane</location>
        <topology evidence="1">Multi-pass membrane protein</topology>
    </subcellularLocation>
</comment>
<reference evidence="8 9" key="1">
    <citation type="submission" date="2015-09" db="EMBL/GenBank/DDBJ databases">
        <authorList>
            <consortium name="Pathogen Informatics"/>
        </authorList>
    </citation>
    <scope>NUCLEOTIDE SEQUENCE [LARGE SCALE GENOMIC DNA]</scope>
    <source>
        <strain evidence="8 9">2789STDY5834889</strain>
    </source>
</reference>
<dbReference type="PANTHER" id="PTHR43731">
    <property type="entry name" value="RHOMBOID PROTEASE"/>
    <property type="match status" value="1"/>
</dbReference>
<feature type="domain" description="Peptidase S54 rhomboid" evidence="7">
    <location>
        <begin position="51"/>
        <end position="191"/>
    </location>
</feature>
<accession>A0A174XUU4</accession>
<evidence type="ECO:0000256" key="2">
    <source>
        <dbReference type="ARBA" id="ARBA00009045"/>
    </source>
</evidence>
<dbReference type="GO" id="GO:0006508">
    <property type="term" value="P:proteolysis"/>
    <property type="evidence" value="ECO:0007669"/>
    <property type="project" value="UniProtKB-KW"/>
</dbReference>
<keyword evidence="8" id="KW-0645">Protease</keyword>
<dbReference type="OrthoDB" id="9813074at2"/>
<proteinExistence type="inferred from homology"/>
<dbReference type="SUPFAM" id="SSF144091">
    <property type="entry name" value="Rhomboid-like"/>
    <property type="match status" value="1"/>
</dbReference>
<dbReference type="GO" id="GO:0016020">
    <property type="term" value="C:membrane"/>
    <property type="evidence" value="ECO:0007669"/>
    <property type="project" value="UniProtKB-SubCell"/>
</dbReference>
<protein>
    <submittedName>
        <fullName evidence="8">Rhomboid protease gluP</fullName>
        <ecNumber evidence="8">3.4.21.105</ecNumber>
    </submittedName>
</protein>
<sequence length="206" mass="23119">MKERPKEIMTITLIGINILVFIVLTMIGRTEDGYFMLQHGAMYEPYIIENQEYYRLFTSLFLHFGISHLLNNMVLLWALGSIFEKEAGKIRFLLCYFISGIGGNLLSLYWNTMHDRQIVSAGASGAIFGLMGGLLWIVFANRGRLGTLSGRGMLIMVVLSLYFGFTSTGVDNLAHVGGLICGFLTALLTYRRKDQKILTVSDINDI</sequence>
<evidence type="ECO:0000313" key="9">
    <source>
        <dbReference type="Proteomes" id="UP000078383"/>
    </source>
</evidence>
<dbReference type="InterPro" id="IPR050925">
    <property type="entry name" value="Rhomboid_protease_S54"/>
</dbReference>
<keyword evidence="6" id="KW-0472">Membrane</keyword>
<comment type="similarity">
    <text evidence="2">Belongs to the peptidase S54 family.</text>
</comment>
<evidence type="ECO:0000256" key="4">
    <source>
        <dbReference type="ARBA" id="ARBA00022801"/>
    </source>
</evidence>
<keyword evidence="4 8" id="KW-0378">Hydrolase</keyword>
<evidence type="ECO:0000256" key="6">
    <source>
        <dbReference type="ARBA" id="ARBA00023136"/>
    </source>
</evidence>
<dbReference type="Pfam" id="PF01694">
    <property type="entry name" value="Rhomboid"/>
    <property type="match status" value="1"/>
</dbReference>
<evidence type="ECO:0000259" key="7">
    <source>
        <dbReference type="Pfam" id="PF01694"/>
    </source>
</evidence>
<dbReference type="Proteomes" id="UP000078383">
    <property type="component" value="Unassembled WGS sequence"/>
</dbReference>
<dbReference type="InterPro" id="IPR035952">
    <property type="entry name" value="Rhomboid-like_sf"/>
</dbReference>
<dbReference type="EC" id="3.4.21.105" evidence="8"/>
<gene>
    <name evidence="8" type="primary">gluP</name>
    <name evidence="8" type="ORF">ERS852502_00741</name>
</gene>
<dbReference type="AlphaFoldDB" id="A0A174XUU4"/>
<dbReference type="EMBL" id="CZBX01000003">
    <property type="protein sequence ID" value="CUQ83630.1"/>
    <property type="molecule type" value="Genomic_DNA"/>
</dbReference>
<evidence type="ECO:0000256" key="1">
    <source>
        <dbReference type="ARBA" id="ARBA00004141"/>
    </source>
</evidence>
<dbReference type="Gene3D" id="1.20.1540.10">
    <property type="entry name" value="Rhomboid-like"/>
    <property type="match status" value="1"/>
</dbReference>
<evidence type="ECO:0000313" key="8">
    <source>
        <dbReference type="EMBL" id="CUQ83630.1"/>
    </source>
</evidence>
<name>A0A174XUU4_9FIRM</name>
<dbReference type="RefSeq" id="WP_020437068.1">
    <property type="nucleotide sequence ID" value="NZ_CZBR01000020.1"/>
</dbReference>
<organism evidence="8 9">
    <name type="scientific">[Ruminococcus] torques</name>
    <dbReference type="NCBI Taxonomy" id="33039"/>
    <lineage>
        <taxon>Bacteria</taxon>
        <taxon>Bacillati</taxon>
        <taxon>Bacillota</taxon>
        <taxon>Clostridia</taxon>
        <taxon>Lachnospirales</taxon>
        <taxon>Lachnospiraceae</taxon>
        <taxon>Mediterraneibacter</taxon>
    </lineage>
</organism>
<dbReference type="GO" id="GO:0004252">
    <property type="term" value="F:serine-type endopeptidase activity"/>
    <property type="evidence" value="ECO:0007669"/>
    <property type="project" value="InterPro"/>
</dbReference>
<evidence type="ECO:0000256" key="3">
    <source>
        <dbReference type="ARBA" id="ARBA00022692"/>
    </source>
</evidence>
<dbReference type="InterPro" id="IPR022764">
    <property type="entry name" value="Peptidase_S54_rhomboid_dom"/>
</dbReference>
<keyword evidence="3" id="KW-0812">Transmembrane</keyword>